<feature type="domain" description="CzcB-like barrel-sandwich hybrid" evidence="3">
    <location>
        <begin position="71"/>
        <end position="195"/>
    </location>
</feature>
<dbReference type="RefSeq" id="WP_254155777.1">
    <property type="nucleotide sequence ID" value="NZ_JAHESD010000065.1"/>
</dbReference>
<sequence>MKRTIITIIIVAIAIAGAAFVLTNNKKKMQEQTDLAKKVNPTTPVQVAEVKEENVGGTFTATGTFAPSKQTVVVTEVAGKVLRISTDEGQYVTKGQLLARIEFATLAADLQSAEANLQKLSTDKARYERLVKSGGVTQAQLDDINLNYVNAEARAIAARKKLTDTYIKAPFAGFVNKRYVEEGAYVGAGKEMFEIVETTKLKMIVNVSESQVLAANEAKNVRVTADVYPGAEYPAKVKFIAAKADANLNFPVELEISNIKNKPLRAGMYGRATFEMPSGRTGLLIPRAALIGSINDAQVYVVNGDSVQLKNIVAGTQYANTIEVVEGLSKGDKVVTSGQINLVDGAKVTVLNK</sequence>
<dbReference type="InterPro" id="IPR058637">
    <property type="entry name" value="YknX-like_C"/>
</dbReference>
<protein>
    <submittedName>
        <fullName evidence="5">Efflux RND transporter periplasmic adaptor subunit</fullName>
    </submittedName>
</protein>
<dbReference type="InterPro" id="IPR006143">
    <property type="entry name" value="RND_pump_MFP"/>
</dbReference>
<dbReference type="NCBIfam" id="TIGR01730">
    <property type="entry name" value="RND_mfp"/>
    <property type="match status" value="1"/>
</dbReference>
<evidence type="ECO:0000313" key="5">
    <source>
        <dbReference type="EMBL" id="MBT1705725.1"/>
    </source>
</evidence>
<reference evidence="5 6" key="1">
    <citation type="submission" date="2021-05" db="EMBL/GenBank/DDBJ databases">
        <title>A Polyphasic approach of four new species of the genus Ohtaekwangia: Ohtaekwangia histidinii sp. nov., Ohtaekwangia cretensis sp. nov., Ohtaekwangia indiensis sp. nov., Ohtaekwangia reichenbachii sp. nov. from diverse environment.</title>
        <authorList>
            <person name="Octaviana S."/>
        </authorList>
    </citation>
    <scope>NUCLEOTIDE SEQUENCE [LARGE SCALE GENOMIC DNA]</scope>
    <source>
        <strain evidence="5 6">PWU20</strain>
    </source>
</reference>
<gene>
    <name evidence="5" type="ORF">KK060_20710</name>
</gene>
<dbReference type="Pfam" id="PF25989">
    <property type="entry name" value="YknX_C"/>
    <property type="match status" value="1"/>
</dbReference>
<dbReference type="Proteomes" id="UP000772618">
    <property type="component" value="Unassembled WGS sequence"/>
</dbReference>
<accession>A0ABS5VXY0</accession>
<dbReference type="Gene3D" id="1.10.287.470">
    <property type="entry name" value="Helix hairpin bin"/>
    <property type="match status" value="1"/>
</dbReference>
<dbReference type="EMBL" id="JAHESD010000065">
    <property type="protein sequence ID" value="MBT1705725.1"/>
    <property type="molecule type" value="Genomic_DNA"/>
</dbReference>
<dbReference type="Pfam" id="PF25973">
    <property type="entry name" value="BSH_CzcB"/>
    <property type="match status" value="1"/>
</dbReference>
<dbReference type="Gene3D" id="2.40.30.170">
    <property type="match status" value="1"/>
</dbReference>
<evidence type="ECO:0000313" key="6">
    <source>
        <dbReference type="Proteomes" id="UP000772618"/>
    </source>
</evidence>
<feature type="domain" description="YknX-like C-terminal permuted SH3-like" evidence="4">
    <location>
        <begin position="283"/>
        <end position="350"/>
    </location>
</feature>
<evidence type="ECO:0000256" key="2">
    <source>
        <dbReference type="SAM" id="Coils"/>
    </source>
</evidence>
<feature type="coiled-coil region" evidence="2">
    <location>
        <begin position="103"/>
        <end position="130"/>
    </location>
</feature>
<comment type="caution">
    <text evidence="5">The sequence shown here is derived from an EMBL/GenBank/DDBJ whole genome shotgun (WGS) entry which is preliminary data.</text>
</comment>
<dbReference type="PANTHER" id="PTHR30469">
    <property type="entry name" value="MULTIDRUG RESISTANCE PROTEIN MDTA"/>
    <property type="match status" value="1"/>
</dbReference>
<organism evidence="5 6">
    <name type="scientific">Chryseosolibacter indicus</name>
    <dbReference type="NCBI Taxonomy" id="2782351"/>
    <lineage>
        <taxon>Bacteria</taxon>
        <taxon>Pseudomonadati</taxon>
        <taxon>Bacteroidota</taxon>
        <taxon>Cytophagia</taxon>
        <taxon>Cytophagales</taxon>
        <taxon>Chryseotaleaceae</taxon>
        <taxon>Chryseosolibacter</taxon>
    </lineage>
</organism>
<keyword evidence="2" id="KW-0175">Coiled coil</keyword>
<comment type="similarity">
    <text evidence="1">Belongs to the membrane fusion protein (MFP) (TC 8.A.1) family.</text>
</comment>
<proteinExistence type="inferred from homology"/>
<dbReference type="InterPro" id="IPR058647">
    <property type="entry name" value="BSH_CzcB-like"/>
</dbReference>
<keyword evidence="6" id="KW-1185">Reference proteome</keyword>
<evidence type="ECO:0000259" key="3">
    <source>
        <dbReference type="Pfam" id="PF25973"/>
    </source>
</evidence>
<dbReference type="SUPFAM" id="SSF111369">
    <property type="entry name" value="HlyD-like secretion proteins"/>
    <property type="match status" value="1"/>
</dbReference>
<evidence type="ECO:0000256" key="1">
    <source>
        <dbReference type="ARBA" id="ARBA00009477"/>
    </source>
</evidence>
<dbReference type="Gene3D" id="2.40.50.100">
    <property type="match status" value="1"/>
</dbReference>
<evidence type="ECO:0000259" key="4">
    <source>
        <dbReference type="Pfam" id="PF25989"/>
    </source>
</evidence>
<name>A0ABS5VXY0_9BACT</name>
<dbReference type="Gene3D" id="2.40.420.20">
    <property type="match status" value="1"/>
</dbReference>